<feature type="transmembrane region" description="Helical" evidence="2">
    <location>
        <begin position="195"/>
        <end position="215"/>
    </location>
</feature>
<keyword evidence="2" id="KW-1133">Transmembrane helix</keyword>
<dbReference type="SMART" id="SM00530">
    <property type="entry name" value="HTH_XRE"/>
    <property type="match status" value="1"/>
</dbReference>
<dbReference type="Gene3D" id="1.10.260.40">
    <property type="entry name" value="lambda repressor-like DNA-binding domains"/>
    <property type="match status" value="1"/>
</dbReference>
<feature type="transmembrane region" description="Helical" evidence="2">
    <location>
        <begin position="221"/>
        <end position="241"/>
    </location>
</feature>
<gene>
    <name evidence="4" type="ORF">EDD61_10489</name>
</gene>
<dbReference type="InterPro" id="IPR010982">
    <property type="entry name" value="Lambda_DNA-bd_dom_sf"/>
</dbReference>
<evidence type="ECO:0000259" key="3">
    <source>
        <dbReference type="PROSITE" id="PS50943"/>
    </source>
</evidence>
<reference evidence="4 5" key="1">
    <citation type="submission" date="2019-03" db="EMBL/GenBank/DDBJ databases">
        <title>Genomic Encyclopedia of Type Strains, Phase IV (KMG-IV): sequencing the most valuable type-strain genomes for metagenomic binning, comparative biology and taxonomic classification.</title>
        <authorList>
            <person name="Goeker M."/>
        </authorList>
    </citation>
    <scope>NUCLEOTIDE SEQUENCE [LARGE SCALE GENOMIC DNA]</scope>
    <source>
        <strain evidence="4 5">DSM 29481</strain>
    </source>
</reference>
<sequence length="246" mass="28245">MDQINNEKVGSYISELRKAKKLTQKDLADKLYVSDKTVSKWERGVSMPSIPLLMPLANLFDITVTELLKGEHQNIESLKPCDIHAYDHVIYHTLQQHRKHWIIAYFLCIIIFFFEIIMFTMADISISDLQSSITTSVIILLLGGYFCFLTPKVLPSYYDSNKIHYVMHGIFRIHCTGLSFHNGNWPYICTTIKSWALLSADVFILIHGICIKLYGSTVTSNIQGVLLTFLFCSLILAIYYIGKKYE</sequence>
<dbReference type="AlphaFoldDB" id="A0A4R3TJI8"/>
<dbReference type="RefSeq" id="WP_132224063.1">
    <property type="nucleotide sequence ID" value="NZ_JANKBG010000004.1"/>
</dbReference>
<protein>
    <submittedName>
        <fullName evidence="4">Helix-turn-helix protein</fullName>
    </submittedName>
</protein>
<dbReference type="Pfam" id="PF01381">
    <property type="entry name" value="HTH_3"/>
    <property type="match status" value="1"/>
</dbReference>
<keyword evidence="1" id="KW-0238">DNA-binding</keyword>
<keyword evidence="2" id="KW-0472">Membrane</keyword>
<comment type="caution">
    <text evidence="4">The sequence shown here is derived from an EMBL/GenBank/DDBJ whole genome shotgun (WGS) entry which is preliminary data.</text>
</comment>
<dbReference type="CDD" id="cd00093">
    <property type="entry name" value="HTH_XRE"/>
    <property type="match status" value="1"/>
</dbReference>
<dbReference type="EMBL" id="SMBP01000004">
    <property type="protein sequence ID" value="TCU62451.1"/>
    <property type="molecule type" value="Genomic_DNA"/>
</dbReference>
<evidence type="ECO:0000313" key="4">
    <source>
        <dbReference type="EMBL" id="TCU62451.1"/>
    </source>
</evidence>
<dbReference type="Proteomes" id="UP000295773">
    <property type="component" value="Unassembled WGS sequence"/>
</dbReference>
<name>A0A4R3TJI8_9FIRM</name>
<proteinExistence type="predicted"/>
<dbReference type="PROSITE" id="PS50943">
    <property type="entry name" value="HTH_CROC1"/>
    <property type="match status" value="1"/>
</dbReference>
<dbReference type="PANTHER" id="PTHR46558:SF4">
    <property type="entry name" value="DNA-BIDING PHAGE PROTEIN"/>
    <property type="match status" value="1"/>
</dbReference>
<dbReference type="SUPFAM" id="SSF47413">
    <property type="entry name" value="lambda repressor-like DNA-binding domains"/>
    <property type="match status" value="1"/>
</dbReference>
<feature type="transmembrane region" description="Helical" evidence="2">
    <location>
        <begin position="102"/>
        <end position="121"/>
    </location>
</feature>
<keyword evidence="2" id="KW-0812">Transmembrane</keyword>
<organism evidence="4 5">
    <name type="scientific">Longicatena caecimuris</name>
    <dbReference type="NCBI Taxonomy" id="1796635"/>
    <lineage>
        <taxon>Bacteria</taxon>
        <taxon>Bacillati</taxon>
        <taxon>Bacillota</taxon>
        <taxon>Erysipelotrichia</taxon>
        <taxon>Erysipelotrichales</taxon>
        <taxon>Erysipelotrichaceae</taxon>
        <taxon>Longicatena</taxon>
    </lineage>
</organism>
<accession>A0A4R3TJI8</accession>
<feature type="domain" description="HTH cro/C1-type" evidence="3">
    <location>
        <begin position="13"/>
        <end position="67"/>
    </location>
</feature>
<evidence type="ECO:0000313" key="5">
    <source>
        <dbReference type="Proteomes" id="UP000295773"/>
    </source>
</evidence>
<dbReference type="PANTHER" id="PTHR46558">
    <property type="entry name" value="TRACRIPTIONAL REGULATORY PROTEIN-RELATED-RELATED"/>
    <property type="match status" value="1"/>
</dbReference>
<feature type="transmembrane region" description="Helical" evidence="2">
    <location>
        <begin position="133"/>
        <end position="154"/>
    </location>
</feature>
<evidence type="ECO:0000256" key="1">
    <source>
        <dbReference type="ARBA" id="ARBA00023125"/>
    </source>
</evidence>
<dbReference type="InterPro" id="IPR001387">
    <property type="entry name" value="Cro/C1-type_HTH"/>
</dbReference>
<dbReference type="GO" id="GO:0003677">
    <property type="term" value="F:DNA binding"/>
    <property type="evidence" value="ECO:0007669"/>
    <property type="project" value="UniProtKB-KW"/>
</dbReference>
<evidence type="ECO:0000256" key="2">
    <source>
        <dbReference type="SAM" id="Phobius"/>
    </source>
</evidence>
<keyword evidence="5" id="KW-1185">Reference proteome</keyword>